<dbReference type="GO" id="GO:0016746">
    <property type="term" value="F:acyltransferase activity"/>
    <property type="evidence" value="ECO:0007669"/>
    <property type="project" value="UniProtKB-KW"/>
</dbReference>
<dbReference type="Pfam" id="PF00132">
    <property type="entry name" value="Hexapep"/>
    <property type="match status" value="1"/>
</dbReference>
<feature type="binding site" evidence="6">
    <location>
        <position position="58"/>
    </location>
    <ligand>
        <name>substrate</name>
    </ligand>
</feature>
<reference evidence="8 9" key="1">
    <citation type="submission" date="2020-07" db="EMBL/GenBank/DDBJ databases">
        <title>Moheibacter lacus sp. nov., a member of the family Flavobacteriaceae isolated from freshwater lake sediment.</title>
        <authorList>
            <person name="Liu Y."/>
        </authorList>
    </citation>
    <scope>NUCLEOTIDE SEQUENCE [LARGE SCALE GENOMIC DNA]</scope>
    <source>
        <strain evidence="8 9">BDHS18</strain>
    </source>
</reference>
<dbReference type="Gene3D" id="2.160.10.10">
    <property type="entry name" value="Hexapeptide repeat proteins"/>
    <property type="match status" value="1"/>
</dbReference>
<feature type="binding site" evidence="6">
    <location>
        <position position="153"/>
    </location>
    <ligand>
        <name>acetyl-CoA</name>
        <dbReference type="ChEBI" id="CHEBI:57288"/>
    </ligand>
</feature>
<feature type="active site" description="Proton acceptor" evidence="5">
    <location>
        <position position="123"/>
    </location>
</feature>
<dbReference type="PROSITE" id="PS00101">
    <property type="entry name" value="HEXAPEP_TRANSFERASES"/>
    <property type="match status" value="1"/>
</dbReference>
<evidence type="ECO:0000313" key="9">
    <source>
        <dbReference type="Proteomes" id="UP000552241"/>
    </source>
</evidence>
<accession>A0A838ZGT8</accession>
<feature type="domain" description="PglD N-terminal" evidence="7">
    <location>
        <begin position="2"/>
        <end position="69"/>
    </location>
</feature>
<evidence type="ECO:0000259" key="7">
    <source>
        <dbReference type="Pfam" id="PF17836"/>
    </source>
</evidence>
<dbReference type="InterPro" id="IPR050179">
    <property type="entry name" value="Trans_hexapeptide_repeat"/>
</dbReference>
<dbReference type="Proteomes" id="UP000552241">
    <property type="component" value="Unassembled WGS sequence"/>
</dbReference>
<dbReference type="PANTHER" id="PTHR43300">
    <property type="entry name" value="ACETYLTRANSFERASE"/>
    <property type="match status" value="1"/>
</dbReference>
<dbReference type="InterPro" id="IPR041561">
    <property type="entry name" value="PglD_N"/>
</dbReference>
<dbReference type="InterPro" id="IPR001451">
    <property type="entry name" value="Hexapep"/>
</dbReference>
<evidence type="ECO:0000256" key="1">
    <source>
        <dbReference type="ARBA" id="ARBA00007274"/>
    </source>
</evidence>
<feature type="binding site" evidence="6">
    <location>
        <begin position="7"/>
        <end position="9"/>
    </location>
    <ligand>
        <name>substrate</name>
    </ligand>
</feature>
<gene>
    <name evidence="8" type="ORF">HU137_03895</name>
</gene>
<dbReference type="InterPro" id="IPR018357">
    <property type="entry name" value="Hexapep_transf_CS"/>
</dbReference>
<keyword evidence="2 8" id="KW-0808">Transferase</keyword>
<name>A0A838ZGT8_9FLAO</name>
<dbReference type="AlphaFoldDB" id="A0A838ZGT8"/>
<keyword evidence="4" id="KW-0012">Acyltransferase</keyword>
<sequence>MYVFGASGHGKVVAEAAETAGMEVSGFIDENPNLSSLLDLPVLKELPLGAKEMVISVGKNEVRKKIVDRFPNLVYPKIIHAFSFVSKRAAIGDGTVILSGVSVNSEAKVGKHCILNTNSSIDHDCELGDFVHISPNAALAGDVAVGEGTHIGIGAAVIQGVKIGKWAVIGAGAVIIRDVPDFAVMVGNPAKQIKTVENTNTDR</sequence>
<comment type="caution">
    <text evidence="8">The sequence shown here is derived from an EMBL/GenBank/DDBJ whole genome shotgun (WGS) entry which is preliminary data.</text>
</comment>
<dbReference type="SUPFAM" id="SSF51161">
    <property type="entry name" value="Trimeric LpxA-like enzymes"/>
    <property type="match status" value="1"/>
</dbReference>
<evidence type="ECO:0000256" key="4">
    <source>
        <dbReference type="ARBA" id="ARBA00023315"/>
    </source>
</evidence>
<keyword evidence="9" id="KW-1185">Reference proteome</keyword>
<evidence type="ECO:0000313" key="8">
    <source>
        <dbReference type="EMBL" id="MBA5628911.1"/>
    </source>
</evidence>
<organism evidence="8 9">
    <name type="scientific">Moheibacter lacus</name>
    <dbReference type="NCBI Taxonomy" id="2745851"/>
    <lineage>
        <taxon>Bacteria</taxon>
        <taxon>Pseudomonadati</taxon>
        <taxon>Bacteroidota</taxon>
        <taxon>Flavobacteriia</taxon>
        <taxon>Flavobacteriales</taxon>
        <taxon>Weeksellaceae</taxon>
        <taxon>Moheibacter</taxon>
    </lineage>
</organism>
<dbReference type="Pfam" id="PF17836">
    <property type="entry name" value="PglD_N"/>
    <property type="match status" value="1"/>
</dbReference>
<feature type="site" description="Increases basicity of active site His" evidence="5">
    <location>
        <position position="124"/>
    </location>
</feature>
<feature type="binding site" evidence="6">
    <location>
        <position position="132"/>
    </location>
    <ligand>
        <name>acetyl-CoA</name>
        <dbReference type="ChEBI" id="CHEBI:57288"/>
    </ligand>
</feature>
<evidence type="ECO:0000256" key="5">
    <source>
        <dbReference type="PIRSR" id="PIRSR620019-1"/>
    </source>
</evidence>
<evidence type="ECO:0000256" key="3">
    <source>
        <dbReference type="ARBA" id="ARBA00022737"/>
    </source>
</evidence>
<evidence type="ECO:0000256" key="2">
    <source>
        <dbReference type="ARBA" id="ARBA00022679"/>
    </source>
</evidence>
<comment type="similarity">
    <text evidence="1">Belongs to the transferase hexapeptide repeat family.</text>
</comment>
<dbReference type="Gene3D" id="3.40.50.20">
    <property type="match status" value="1"/>
</dbReference>
<dbReference type="InterPro" id="IPR020019">
    <property type="entry name" value="AcTrfase_PglD-like"/>
</dbReference>
<dbReference type="PANTHER" id="PTHR43300:SF7">
    <property type="entry name" value="UDP-N-ACETYLBACILLOSAMINE N-ACETYLTRANSFERASE"/>
    <property type="match status" value="1"/>
</dbReference>
<dbReference type="InterPro" id="IPR011004">
    <property type="entry name" value="Trimer_LpxA-like_sf"/>
</dbReference>
<protein>
    <submittedName>
        <fullName evidence="8">Acetyltransferase</fullName>
    </submittedName>
</protein>
<dbReference type="CDD" id="cd03360">
    <property type="entry name" value="LbH_AT_putative"/>
    <property type="match status" value="1"/>
</dbReference>
<dbReference type="NCBIfam" id="TIGR03570">
    <property type="entry name" value="NeuD_NnaD"/>
    <property type="match status" value="1"/>
</dbReference>
<proteinExistence type="inferred from homology"/>
<keyword evidence="3" id="KW-0677">Repeat</keyword>
<dbReference type="EMBL" id="JACDZE010000001">
    <property type="protein sequence ID" value="MBA5628911.1"/>
    <property type="molecule type" value="Genomic_DNA"/>
</dbReference>
<evidence type="ECO:0000256" key="6">
    <source>
        <dbReference type="PIRSR" id="PIRSR620019-2"/>
    </source>
</evidence>